<gene>
    <name evidence="1" type="ORF">P3W85_29740</name>
</gene>
<dbReference type="EMBL" id="JARJLM010000484">
    <property type="protein sequence ID" value="MDF3837105.1"/>
    <property type="molecule type" value="Genomic_DNA"/>
</dbReference>
<dbReference type="RefSeq" id="WP_276267394.1">
    <property type="nucleotide sequence ID" value="NZ_JARJLM010000484.1"/>
</dbReference>
<sequence>MTQVTEKVAFEVGGAQVLIPKDAVAKNWLASLASEFAAPLTPFVLGTLSAARPILAAGEKYGGVILGKDGEADYHLILLPDTAEDVTWEQAKERAIAVGGDLPNRREQSLLFANLKEEFESAWYWSSEQSERNSLVAWNQNFGNGGQNYNHKTNEFCARFVRRSPL</sequence>
<protein>
    <submittedName>
        <fullName evidence="1">DUF1566 domain-containing protein</fullName>
    </submittedName>
</protein>
<accession>A0ABT6AWV1</accession>
<comment type="caution">
    <text evidence="1">The sequence shown here is derived from an EMBL/GenBank/DDBJ whole genome shotgun (WGS) entry which is preliminary data.</text>
</comment>
<name>A0ABT6AWV1_9BURK</name>
<reference evidence="1 2" key="1">
    <citation type="submission" date="2023-03" db="EMBL/GenBank/DDBJ databases">
        <title>Draft assemblies of triclosan tolerant bacteria isolated from returned activated sludge.</title>
        <authorList>
            <person name="Van Hamelsveld S."/>
        </authorList>
    </citation>
    <scope>NUCLEOTIDE SEQUENCE [LARGE SCALE GENOMIC DNA]</scope>
    <source>
        <strain evidence="1 2">GW210010_S58</strain>
    </source>
</reference>
<keyword evidence="2" id="KW-1185">Reference proteome</keyword>
<dbReference type="Proteomes" id="UP001216674">
    <property type="component" value="Unassembled WGS sequence"/>
</dbReference>
<organism evidence="1 2">
    <name type="scientific">Cupriavidus basilensis</name>
    <dbReference type="NCBI Taxonomy" id="68895"/>
    <lineage>
        <taxon>Bacteria</taxon>
        <taxon>Pseudomonadati</taxon>
        <taxon>Pseudomonadota</taxon>
        <taxon>Betaproteobacteria</taxon>
        <taxon>Burkholderiales</taxon>
        <taxon>Burkholderiaceae</taxon>
        <taxon>Cupriavidus</taxon>
    </lineage>
</organism>
<proteinExistence type="predicted"/>
<evidence type="ECO:0000313" key="1">
    <source>
        <dbReference type="EMBL" id="MDF3837105.1"/>
    </source>
</evidence>
<evidence type="ECO:0000313" key="2">
    <source>
        <dbReference type="Proteomes" id="UP001216674"/>
    </source>
</evidence>